<dbReference type="Proteomes" id="UP000028511">
    <property type="component" value="Unassembled WGS sequence"/>
</dbReference>
<gene>
    <name evidence="1" type="ORF">XBP1_990037</name>
</gene>
<name>A0A077NME9_XENBV</name>
<protein>
    <submittedName>
        <fullName evidence="1">Uncharacterized protein</fullName>
    </submittedName>
</protein>
<dbReference type="AlphaFoldDB" id="A0A077NME9"/>
<proteinExistence type="predicted"/>
<dbReference type="HOGENOM" id="CLU_2756912_0_0_6"/>
<dbReference type="EMBL" id="CBSW010000308">
    <property type="protein sequence ID" value="CDG99497.1"/>
    <property type="molecule type" value="Genomic_DNA"/>
</dbReference>
<organism evidence="1">
    <name type="scientific">Xenorhabdus bovienii str. puntauvense</name>
    <dbReference type="NCBI Taxonomy" id="1398201"/>
    <lineage>
        <taxon>Bacteria</taxon>
        <taxon>Pseudomonadati</taxon>
        <taxon>Pseudomonadota</taxon>
        <taxon>Gammaproteobacteria</taxon>
        <taxon>Enterobacterales</taxon>
        <taxon>Morganellaceae</taxon>
        <taxon>Xenorhabdus</taxon>
    </lineage>
</organism>
<sequence>MAIWLLAMQAKYNGKIPRNFTEDCFVKVDKQALYQDSYVDNHPKNPGVASQYHVPATWVYAIQNVLNPLH</sequence>
<comment type="caution">
    <text evidence="1">The sequence shown here is derived from an EMBL/GenBank/DDBJ whole genome shotgun (WGS) entry which is preliminary data.</text>
</comment>
<evidence type="ECO:0000313" key="1">
    <source>
        <dbReference type="EMBL" id="CDG99497.1"/>
    </source>
</evidence>
<accession>A0A077NME9</accession>
<reference evidence="1" key="1">
    <citation type="submission" date="2013-07" db="EMBL/GenBank/DDBJ databases">
        <title>Sub-species coevolution in mutualistic symbiosis.</title>
        <authorList>
            <person name="Murfin K."/>
            <person name="Klassen J."/>
            <person name="Lee M."/>
            <person name="Forst S."/>
            <person name="Stock P."/>
            <person name="Goodrich-Blair H."/>
        </authorList>
    </citation>
    <scope>NUCLEOTIDE SEQUENCE [LARGE SCALE GENOMIC DNA]</scope>
    <source>
        <strain evidence="1">Puntauvense</strain>
    </source>
</reference>